<evidence type="ECO:0000313" key="4">
    <source>
        <dbReference type="EMBL" id="TMQ72015.1"/>
    </source>
</evidence>
<feature type="compositionally biased region" description="Low complexity" evidence="1">
    <location>
        <begin position="163"/>
        <end position="173"/>
    </location>
</feature>
<organism evidence="4 5">
    <name type="scientific">Eiseniibacteriota bacterium</name>
    <dbReference type="NCBI Taxonomy" id="2212470"/>
    <lineage>
        <taxon>Bacteria</taxon>
        <taxon>Candidatus Eiseniibacteriota</taxon>
    </lineage>
</organism>
<evidence type="ECO:0000313" key="5">
    <source>
        <dbReference type="Proteomes" id="UP000319836"/>
    </source>
</evidence>
<sequence>MSDDANRRHDGPVLPCETEPVSEYEALFEPPPAAVPRRRGWWPFKPSRREAAKAADVAHRAAMPEVTGAEAPPVVAPPASGPEAAPEVVASAVEVAAPPDSESLPAPAPEVVASAVEIAAPPDSESLPAPAPAVVATAAPETTIHAAQLEPSAESSSMTTATVAEPEIPEVVPAAPPRRHGKRRHKQRPGVPTVAPAPEPPVVPDHPAVEIPTGRPGPYIDPAAEVPIYTDEEIETPDRPAVRRRGLATTLVVLGAATAAFVTGLFVFNNMIMPRFIHSSAEVVVPELSSLNYEQAEQALRPLGLVLSRAGERFDPSVPRGFILSQDPPPDTPVRGRKRVMVVVSLGEEYSSVPSLFGESLRSARFLLQRSGLRVTGITRAPSDEVGEGLVSGTDPPPETVLPRNATVALLVSSGTGQDQYVMPDLLGREITGVRRHLESLGFRVTTPPAAPSVGTIVYQEPGAGSRITIDTPINLQATGRIIR</sequence>
<dbReference type="PROSITE" id="PS51178">
    <property type="entry name" value="PASTA"/>
    <property type="match status" value="3"/>
</dbReference>
<protein>
    <submittedName>
        <fullName evidence="4">PASTA domain-containing protein</fullName>
    </submittedName>
</protein>
<accession>A0A538U7Z7</accession>
<feature type="transmembrane region" description="Helical" evidence="2">
    <location>
        <begin position="247"/>
        <end position="268"/>
    </location>
</feature>
<dbReference type="InterPro" id="IPR005543">
    <property type="entry name" value="PASTA_dom"/>
</dbReference>
<dbReference type="AlphaFoldDB" id="A0A538U7Z7"/>
<dbReference type="CDD" id="cd06577">
    <property type="entry name" value="PASTA_pknB"/>
    <property type="match status" value="3"/>
</dbReference>
<dbReference type="Gene3D" id="3.30.10.20">
    <property type="match status" value="3"/>
</dbReference>
<evidence type="ECO:0000259" key="3">
    <source>
        <dbReference type="PROSITE" id="PS51178"/>
    </source>
</evidence>
<dbReference type="EMBL" id="VBPA01000083">
    <property type="protein sequence ID" value="TMQ72015.1"/>
    <property type="molecule type" value="Genomic_DNA"/>
</dbReference>
<name>A0A538U7Z7_UNCEI</name>
<feature type="compositionally biased region" description="Basic residues" evidence="1">
    <location>
        <begin position="177"/>
        <end position="188"/>
    </location>
</feature>
<reference evidence="4 5" key="1">
    <citation type="journal article" date="2019" name="Nat. Microbiol.">
        <title>Mediterranean grassland soil C-N compound turnover is dependent on rainfall and depth, and is mediated by genomically divergent microorganisms.</title>
        <authorList>
            <person name="Diamond S."/>
            <person name="Andeer P.F."/>
            <person name="Li Z."/>
            <person name="Crits-Christoph A."/>
            <person name="Burstein D."/>
            <person name="Anantharaman K."/>
            <person name="Lane K.R."/>
            <person name="Thomas B.C."/>
            <person name="Pan C."/>
            <person name="Northen T.R."/>
            <person name="Banfield J.F."/>
        </authorList>
    </citation>
    <scope>NUCLEOTIDE SEQUENCE [LARGE SCALE GENOMIC DNA]</scope>
    <source>
        <strain evidence="4">WS_10</strain>
    </source>
</reference>
<feature type="region of interest" description="Disordered" evidence="1">
    <location>
        <begin position="148"/>
        <end position="205"/>
    </location>
</feature>
<dbReference type="Proteomes" id="UP000319836">
    <property type="component" value="Unassembled WGS sequence"/>
</dbReference>
<feature type="domain" description="PASTA" evidence="3">
    <location>
        <begin position="347"/>
        <end position="414"/>
    </location>
</feature>
<feature type="domain" description="PASTA" evidence="3">
    <location>
        <begin position="279"/>
        <end position="345"/>
    </location>
</feature>
<keyword evidence="2" id="KW-1133">Transmembrane helix</keyword>
<feature type="compositionally biased region" description="Polar residues" evidence="1">
    <location>
        <begin position="153"/>
        <end position="162"/>
    </location>
</feature>
<feature type="domain" description="PASTA" evidence="3">
    <location>
        <begin position="417"/>
        <end position="480"/>
    </location>
</feature>
<comment type="caution">
    <text evidence="4">The sequence shown here is derived from an EMBL/GenBank/DDBJ whole genome shotgun (WGS) entry which is preliminary data.</text>
</comment>
<evidence type="ECO:0000256" key="2">
    <source>
        <dbReference type="SAM" id="Phobius"/>
    </source>
</evidence>
<proteinExistence type="predicted"/>
<feature type="compositionally biased region" description="Pro residues" evidence="1">
    <location>
        <begin position="195"/>
        <end position="204"/>
    </location>
</feature>
<keyword evidence="2" id="KW-0472">Membrane</keyword>
<evidence type="ECO:0000256" key="1">
    <source>
        <dbReference type="SAM" id="MobiDB-lite"/>
    </source>
</evidence>
<keyword evidence="2" id="KW-0812">Transmembrane</keyword>
<dbReference type="SMART" id="SM00740">
    <property type="entry name" value="PASTA"/>
    <property type="match status" value="3"/>
</dbReference>
<gene>
    <name evidence="4" type="ORF">E6K80_03895</name>
</gene>
<dbReference type="Pfam" id="PF03793">
    <property type="entry name" value="PASTA"/>
    <property type="match status" value="3"/>
</dbReference>